<gene>
    <name evidence="2" type="ORF">ACEWY4_009250</name>
</gene>
<protein>
    <recommendedName>
        <fullName evidence="4">Proline-rich protein 36-like</fullName>
    </recommendedName>
</protein>
<feature type="compositionally biased region" description="Polar residues" evidence="1">
    <location>
        <begin position="704"/>
        <end position="730"/>
    </location>
</feature>
<feature type="compositionally biased region" description="Pro residues" evidence="1">
    <location>
        <begin position="449"/>
        <end position="461"/>
    </location>
</feature>
<feature type="compositionally biased region" description="Low complexity" evidence="1">
    <location>
        <begin position="414"/>
        <end position="425"/>
    </location>
</feature>
<feature type="region of interest" description="Disordered" evidence="1">
    <location>
        <begin position="151"/>
        <end position="171"/>
    </location>
</feature>
<proteinExistence type="predicted"/>
<feature type="region of interest" description="Disordered" evidence="1">
    <location>
        <begin position="755"/>
        <end position="776"/>
    </location>
</feature>
<feature type="region of interest" description="Disordered" evidence="1">
    <location>
        <begin position="183"/>
        <end position="229"/>
    </location>
</feature>
<feature type="compositionally biased region" description="Polar residues" evidence="1">
    <location>
        <begin position="755"/>
        <end position="764"/>
    </location>
</feature>
<feature type="region of interest" description="Disordered" evidence="1">
    <location>
        <begin position="477"/>
        <end position="598"/>
    </location>
</feature>
<feature type="compositionally biased region" description="Low complexity" evidence="1">
    <location>
        <begin position="494"/>
        <end position="506"/>
    </location>
</feature>
<dbReference type="EMBL" id="JBHFQA010000008">
    <property type="protein sequence ID" value="KAL2094531.1"/>
    <property type="molecule type" value="Genomic_DNA"/>
</dbReference>
<feature type="region of interest" description="Disordered" evidence="1">
    <location>
        <begin position="66"/>
        <end position="91"/>
    </location>
</feature>
<dbReference type="Pfam" id="PF15265">
    <property type="entry name" value="FAM196"/>
    <property type="match status" value="1"/>
</dbReference>
<organism evidence="2 3">
    <name type="scientific">Coilia grayii</name>
    <name type="common">Gray's grenadier anchovy</name>
    <dbReference type="NCBI Taxonomy" id="363190"/>
    <lineage>
        <taxon>Eukaryota</taxon>
        <taxon>Metazoa</taxon>
        <taxon>Chordata</taxon>
        <taxon>Craniata</taxon>
        <taxon>Vertebrata</taxon>
        <taxon>Euteleostomi</taxon>
        <taxon>Actinopterygii</taxon>
        <taxon>Neopterygii</taxon>
        <taxon>Teleostei</taxon>
        <taxon>Clupei</taxon>
        <taxon>Clupeiformes</taxon>
        <taxon>Clupeoidei</taxon>
        <taxon>Engraulidae</taxon>
        <taxon>Coilinae</taxon>
        <taxon>Coilia</taxon>
    </lineage>
</organism>
<feature type="compositionally biased region" description="Polar residues" evidence="1">
    <location>
        <begin position="70"/>
        <end position="86"/>
    </location>
</feature>
<feature type="compositionally biased region" description="Polar residues" evidence="1">
    <location>
        <begin position="404"/>
        <end position="413"/>
    </location>
</feature>
<reference evidence="2 3" key="1">
    <citation type="submission" date="2024-09" db="EMBL/GenBank/DDBJ databases">
        <title>A chromosome-level genome assembly of Gray's grenadier anchovy, Coilia grayii.</title>
        <authorList>
            <person name="Fu Z."/>
        </authorList>
    </citation>
    <scope>NUCLEOTIDE SEQUENCE [LARGE SCALE GENOMIC DNA]</scope>
    <source>
        <strain evidence="2">G4</strain>
        <tissue evidence="2">Muscle</tissue>
    </source>
</reference>
<dbReference type="PANTHER" id="PTHR28682:SF2">
    <property type="entry name" value="PROTEIN INSYN2B"/>
    <property type="match status" value="1"/>
</dbReference>
<evidence type="ECO:0008006" key="4">
    <source>
        <dbReference type="Google" id="ProtNLM"/>
    </source>
</evidence>
<feature type="compositionally biased region" description="Polar residues" evidence="1">
    <location>
        <begin position="426"/>
        <end position="439"/>
    </location>
</feature>
<dbReference type="AlphaFoldDB" id="A0ABD1K672"/>
<sequence>MGRRAADPTTPVPVLGVPALVGVRGWRTAGAERAGGVAQLTWSQCSIGVQTSPAIRILKSELEPNHQDTHIGQSKTRLSRLTNGSSPYEDATDEDYIQGVLKPYKGTTLRHRGNDSKSKKGVTFEGLLNDSAEDGTVPNAEVQRCTMAIKTNPHLAGSGTGSGRAVGKRDQRYTNGSVVHSELMGGISSDRDGNGDPSTPDQQPPPRVKEYPVPVHSGKRRTPLGPPPCRAPPRICRQCGGRQVPCPQVDFKPVKELPPPSLLSPTHRDIWGPLAPPLVVNPAPLTQTSRELTFPLIHKAPTPKHLPLKDGRPDAQVMQPALPEQDTRVMRVFPVFARDGVVTPPAYAPPACPVRATSPPSRASPPLKQMMTVTVTQETKAHFTPRRSLVLSRVSCPARPNTLVLPTSPNTYASTPESSSSNISSRDANTTSKPQQTIPLTGPQAGKPASPPPPKMPPQPPTVAVAATAAGLTCAASPQTNVATSKKPPMYSNTHPKTSTKPPTHSDTQPYTMPLMCTSSSPSPHRNESRPPCARGKKPPCTPYVRRKPGSVSKPSAHCPPSNDTKIKLVPETCPSRDNTAGPSVETQSGNEQPGVAGNIASRQSLPLEESLISRSVDTSPAILLTHSGICSEAVAVNGTNTNFQHSTSTCKYIHAHCKPLPRPDTCHKPILKTRVGKSILYPPTTPPPQPPLAASPLAPCPKLNSQLTPNKPQPCSSSSTQQKTHTDPHTTITLNEQFTTEVGAEKLELSVAGTQTQPSTVASSPCHEPCHKSENVSQTDLGSDCASGAPLMADGASPRSGHSMLTSTHSHPENAALLVPPLLRGGSTSAEDPQHGLVNVETSLQANQERITTLLNIIQDLEMSHALSRGRRCFRTGQDLGDCSTCQETACIMYSVEYDFRQQERRFKDFLQLSDDTYYPSPPTFLPPILDERDDDDQSPPTFLLPIPFPPSLLLSSPGAEERVVLKPRAKTKKLCKRLLSWLPRKIKQK</sequence>
<dbReference type="Proteomes" id="UP001591681">
    <property type="component" value="Unassembled WGS sequence"/>
</dbReference>
<feature type="region of interest" description="Disordered" evidence="1">
    <location>
        <begin position="679"/>
        <end position="730"/>
    </location>
</feature>
<dbReference type="InterPro" id="IPR029337">
    <property type="entry name" value="INSYN2"/>
</dbReference>
<dbReference type="PANTHER" id="PTHR28682">
    <property type="entry name" value="INHIBITORY SYNAPTIC FACTOR 2A-RELATED"/>
    <property type="match status" value="1"/>
</dbReference>
<feature type="region of interest" description="Disordered" evidence="1">
    <location>
        <begin position="399"/>
        <end position="463"/>
    </location>
</feature>
<accession>A0ABD1K672</accession>
<name>A0ABD1K672_9TELE</name>
<comment type="caution">
    <text evidence="2">The sequence shown here is derived from an EMBL/GenBank/DDBJ whole genome shotgun (WGS) entry which is preliminary data.</text>
</comment>
<feature type="compositionally biased region" description="Polar residues" evidence="1">
    <location>
        <begin position="507"/>
        <end position="524"/>
    </location>
</feature>
<feature type="compositionally biased region" description="Pro residues" evidence="1">
    <location>
        <begin position="684"/>
        <end position="694"/>
    </location>
</feature>
<evidence type="ECO:0000313" key="2">
    <source>
        <dbReference type="EMBL" id="KAL2094531.1"/>
    </source>
</evidence>
<evidence type="ECO:0000256" key="1">
    <source>
        <dbReference type="SAM" id="MobiDB-lite"/>
    </source>
</evidence>
<feature type="compositionally biased region" description="Polar residues" evidence="1">
    <location>
        <begin position="576"/>
        <end position="592"/>
    </location>
</feature>
<evidence type="ECO:0000313" key="3">
    <source>
        <dbReference type="Proteomes" id="UP001591681"/>
    </source>
</evidence>
<keyword evidence="3" id="KW-1185">Reference proteome</keyword>